<name>A0A9Q8WJJ6_9PEZI</name>
<organism evidence="2 3">
    <name type="scientific">Colletotrichum lupini</name>
    <dbReference type="NCBI Taxonomy" id="145971"/>
    <lineage>
        <taxon>Eukaryota</taxon>
        <taxon>Fungi</taxon>
        <taxon>Dikarya</taxon>
        <taxon>Ascomycota</taxon>
        <taxon>Pezizomycotina</taxon>
        <taxon>Sordariomycetes</taxon>
        <taxon>Hypocreomycetidae</taxon>
        <taxon>Glomerellales</taxon>
        <taxon>Glomerellaceae</taxon>
        <taxon>Colletotrichum</taxon>
        <taxon>Colletotrichum acutatum species complex</taxon>
    </lineage>
</organism>
<sequence>MAKNRWGEGSRRGGTERTESTGGGKKGGYPCMCLTPPPQQSRDPTVRLSCKWRGDRPEEPPPPIAESCPPADESALRSGMGALPHLLPVAAPAGLYFCLTAPHIGFEALEVFFSSSSIIRFPCRLCNLTLAIWQQLPLLCSEYGNLLALIMIKRTVFRAMASTDQWWPCIRHVCILESRPGRLTWPTKCGFTKSLDLIEHAHRPTTRPVLHRKTRSGNRHSQAFHFIFITLPGTDSPEHGRRHPCNDADLYTW</sequence>
<gene>
    <name evidence="2" type="ORF">CLUP02_10643</name>
</gene>
<dbReference type="GeneID" id="73344627"/>
<dbReference type="EMBL" id="CP019477">
    <property type="protein sequence ID" value="UQC85147.1"/>
    <property type="molecule type" value="Genomic_DNA"/>
</dbReference>
<proteinExistence type="predicted"/>
<evidence type="ECO:0000313" key="3">
    <source>
        <dbReference type="Proteomes" id="UP000830671"/>
    </source>
</evidence>
<evidence type="ECO:0000313" key="2">
    <source>
        <dbReference type="EMBL" id="UQC85147.1"/>
    </source>
</evidence>
<evidence type="ECO:0000256" key="1">
    <source>
        <dbReference type="SAM" id="MobiDB-lite"/>
    </source>
</evidence>
<reference evidence="2" key="1">
    <citation type="journal article" date="2021" name="Mol. Plant Microbe Interact.">
        <title>Complete Genome Sequence of the Plant-Pathogenic Fungus Colletotrichum lupini.</title>
        <authorList>
            <person name="Baroncelli R."/>
            <person name="Pensec F."/>
            <person name="Da Lio D."/>
            <person name="Boufleur T."/>
            <person name="Vicente I."/>
            <person name="Sarrocco S."/>
            <person name="Picot A."/>
            <person name="Baraldi E."/>
            <person name="Sukno S."/>
            <person name="Thon M."/>
            <person name="Le Floch G."/>
        </authorList>
    </citation>
    <scope>NUCLEOTIDE SEQUENCE</scope>
    <source>
        <strain evidence="2">IMI 504893</strain>
    </source>
</reference>
<feature type="compositionally biased region" description="Basic and acidic residues" evidence="1">
    <location>
        <begin position="1"/>
        <end position="19"/>
    </location>
</feature>
<dbReference type="KEGG" id="clup:CLUP02_10643"/>
<accession>A0A9Q8WJJ6</accession>
<protein>
    <submittedName>
        <fullName evidence="2">Uncharacterized protein</fullName>
    </submittedName>
</protein>
<keyword evidence="3" id="KW-1185">Reference proteome</keyword>
<dbReference type="AlphaFoldDB" id="A0A9Q8WJJ6"/>
<dbReference type="RefSeq" id="XP_049146762.1">
    <property type="nucleotide sequence ID" value="XM_049289617.1"/>
</dbReference>
<dbReference type="Proteomes" id="UP000830671">
    <property type="component" value="Chromosome 5"/>
</dbReference>
<feature type="region of interest" description="Disordered" evidence="1">
    <location>
        <begin position="1"/>
        <end position="73"/>
    </location>
</feature>